<dbReference type="EMBL" id="LFMY01000001">
    <property type="protein sequence ID" value="OKL64514.1"/>
    <property type="molecule type" value="Genomic_DNA"/>
</dbReference>
<dbReference type="InterPro" id="IPR018849">
    <property type="entry name" value="Urb2/Npa2_C"/>
</dbReference>
<reference evidence="3 4" key="1">
    <citation type="submission" date="2015-06" db="EMBL/GenBank/DDBJ databases">
        <title>Talaromyces atroroseus IBT 11181 draft genome.</title>
        <authorList>
            <person name="Rasmussen K.B."/>
            <person name="Rasmussen S."/>
            <person name="Petersen B."/>
            <person name="Sicheritz-Ponten T."/>
            <person name="Mortensen U.H."/>
            <person name="Thrane U."/>
        </authorList>
    </citation>
    <scope>NUCLEOTIDE SEQUENCE [LARGE SCALE GENOMIC DNA]</scope>
    <source>
        <strain evidence="3 4">IBT 11181</strain>
    </source>
</reference>
<keyword evidence="4" id="KW-1185">Reference proteome</keyword>
<dbReference type="PANTHER" id="PTHR15682">
    <property type="entry name" value="UNHEALTHY RIBOSOME BIOGENESIS PROTEIN 2 HOMOLOG"/>
    <property type="match status" value="1"/>
</dbReference>
<evidence type="ECO:0000313" key="3">
    <source>
        <dbReference type="EMBL" id="OKL64514.1"/>
    </source>
</evidence>
<evidence type="ECO:0000259" key="2">
    <source>
        <dbReference type="Pfam" id="PF10441"/>
    </source>
</evidence>
<feature type="domain" description="Nucleolar 27S pre-rRNA processing Urb2/Npa2 C-terminal" evidence="2">
    <location>
        <begin position="1216"/>
        <end position="1447"/>
    </location>
</feature>
<comment type="caution">
    <text evidence="3">The sequence shown here is derived from an EMBL/GenBank/DDBJ whole genome shotgun (WGS) entry which is preliminary data.</text>
</comment>
<dbReference type="InterPro" id="IPR052609">
    <property type="entry name" value="Ribosome_Biogenesis_Reg"/>
</dbReference>
<sequence>MAPIRAVGPSQEALLKLEKSTENTDFQLAAAAQILKLDLSDNALLLPDCDSREVINRPAPKEEWVLRWLLKRFKIDTYRIQPRSFILLQKLLQRISRRAIATTFVEYKFAHLLKDIVDDLDNAVFKSLRDGTGRILSGSETRETVDGSPVQSKKSKKRKRGNEDVGGGEDVEMYDVGETDSAVTAYVRFLDALYSLMSLVDDQDNRGNVSHFHLQQSLRLDPAFVAQILGRLLRLSAGLIVRFTQEKRSDQLLQLLKTTTACFGLWDLKKSGINGVEKNSINTAFAESCFLEALRLYHIVLCTGIVSDDVSFITNSIEKLIALHVVLPARSTFMDSGGSGIDYSKVEDPDWSAVQPVTSSFRPLFEDQSGVDISCNGMHVGKEDSCVFAATWQAAELIPTFYNIVARSVPRDSFRRQNTEASWLETVFVALAELAYSSTRQLSDNASGFIPLLEQLFIVVRARKIYLSLHTFLTHAAYTGLLKGKEKPEEVRWSLTTLLIDLGVDIFLPNSGFKDSGRLLEALFQSLQHIRSDSADKETFQTVKEKVVVPLLRAFAAARDLSTFVGLWHEQLRQIEAVRKSGSSIFLLGAYSVWEDDDLATAYREAIKTTLSDSHLKAQIEMAIPTIITGPGLISPSPESYAHFIILEAGSRAWGHNGLPGLRIDLVTSLVEATNKSISNRAEKMHWSWRLWRLTRNLIPISLKTPLNTPNDLAKKFEQTALQVLRMDNIISRRGIKVNSNTWREAFEACRFLLQTTKDLHHDATSQLQSTLSSFLQSICSLLDSLSEEKLSNWNGRVQDLDTLSQLGIAYVQCVLEFPHLWATLTSENVKQYLHSESATITATTSVSFENLWSVFTSYDYLVENPALASGIAQAICGLLVDSERRRFLLQYLPCIPVRLSDVPGFKDMMKAIMVEDGCPAEGVIHAISLINGWCQEDWQHVESELMFKWITSNIPLQGSVADMRTIESFRSLVNTVFESEYNACRPAGNIQKLLRRIYKLATGRISTATTELGSGNASSASSLTPVFVGACLRCNALLQQHGPDHTKVTISLATTLQVLGVFDDLAPADDQRLALIGEDASSDASLWVQKITRRRIITRSAASDEQGVGFNDSRLLEGVDLQRMQASEQQYFARSATAKVKNMSNTERIGTIHSLKNEGFEGPSGASRLLLVGLAVSVVDEITEKDSTEAREVSSLCTAVTQVLQSSREIEHFSLAAECLDIILRLHPRGVSQFNIDNFLAAVSITMSRFFLATEEREASLSPEFASTRLCRLLGTVIGLYRQQLGGRFHILIPALQCLLKALFFAPTASQNHSSKRPRGNGRSSSSVSNAVLFTRLLTSLCDPTLSAVSRPGRPGHGHDGLIDQTKKAKVISGQHARILIQSYAHNMLQVPLKPEIKNALAPGLYAVLDAMPTESKRALNASLDVSARAIFKTLHEDYVRFGKWNSR</sequence>
<protein>
    <recommendedName>
        <fullName evidence="2">Nucleolar 27S pre-rRNA processing Urb2/Npa2 C-terminal domain-containing protein</fullName>
    </recommendedName>
</protein>
<dbReference type="Proteomes" id="UP000214365">
    <property type="component" value="Unassembled WGS sequence"/>
</dbReference>
<name>A0A225B1D2_TALAT</name>
<dbReference type="RefSeq" id="XP_020124635.1">
    <property type="nucleotide sequence ID" value="XM_020260662.1"/>
</dbReference>
<dbReference type="PANTHER" id="PTHR15682:SF2">
    <property type="entry name" value="UNHEALTHY RIBOSOME BIOGENESIS PROTEIN 2 HOMOLOG"/>
    <property type="match status" value="1"/>
</dbReference>
<organism evidence="3 4">
    <name type="scientific">Talaromyces atroroseus</name>
    <dbReference type="NCBI Taxonomy" id="1441469"/>
    <lineage>
        <taxon>Eukaryota</taxon>
        <taxon>Fungi</taxon>
        <taxon>Dikarya</taxon>
        <taxon>Ascomycota</taxon>
        <taxon>Pezizomycotina</taxon>
        <taxon>Eurotiomycetes</taxon>
        <taxon>Eurotiomycetidae</taxon>
        <taxon>Eurotiales</taxon>
        <taxon>Trichocomaceae</taxon>
        <taxon>Talaromyces</taxon>
        <taxon>Talaromyces sect. Trachyspermi</taxon>
    </lineage>
</organism>
<accession>A0A225B1D2</accession>
<dbReference type="GO" id="GO:0042254">
    <property type="term" value="P:ribosome biogenesis"/>
    <property type="evidence" value="ECO:0007669"/>
    <property type="project" value="TreeGrafter"/>
</dbReference>
<dbReference type="Pfam" id="PF10441">
    <property type="entry name" value="Urb2"/>
    <property type="match status" value="1"/>
</dbReference>
<proteinExistence type="predicted"/>
<gene>
    <name evidence="3" type="ORF">UA08_00814</name>
</gene>
<evidence type="ECO:0000313" key="4">
    <source>
        <dbReference type="Proteomes" id="UP000214365"/>
    </source>
</evidence>
<dbReference type="OrthoDB" id="160374at2759"/>
<dbReference type="STRING" id="1441469.A0A225B1D2"/>
<feature type="region of interest" description="Disordered" evidence="1">
    <location>
        <begin position="139"/>
        <end position="171"/>
    </location>
</feature>
<dbReference type="GO" id="GO:0005730">
    <property type="term" value="C:nucleolus"/>
    <property type="evidence" value="ECO:0007669"/>
    <property type="project" value="TreeGrafter"/>
</dbReference>
<dbReference type="GeneID" id="31000569"/>
<evidence type="ECO:0000256" key="1">
    <source>
        <dbReference type="SAM" id="MobiDB-lite"/>
    </source>
</evidence>